<dbReference type="PANTHER" id="PTHR43044:SF2">
    <property type="entry name" value="POLYSULPHIDE REDUCTASE NRFD"/>
    <property type="match status" value="1"/>
</dbReference>
<feature type="transmembrane region" description="Helical" evidence="7">
    <location>
        <begin position="107"/>
        <end position="131"/>
    </location>
</feature>
<comment type="subcellular location">
    <subcellularLocation>
        <location evidence="1">Cell membrane</location>
        <topology evidence="1">Multi-pass membrane protein</topology>
    </subcellularLocation>
</comment>
<feature type="transmembrane region" description="Helical" evidence="7">
    <location>
        <begin position="294"/>
        <end position="316"/>
    </location>
</feature>
<dbReference type="EMBL" id="CP012670">
    <property type="protein sequence ID" value="AUX23726.1"/>
    <property type="molecule type" value="Genomic_DNA"/>
</dbReference>
<keyword evidence="5 7" id="KW-1133">Transmembrane helix</keyword>
<evidence type="ECO:0000256" key="5">
    <source>
        <dbReference type="ARBA" id="ARBA00022989"/>
    </source>
</evidence>
<feature type="transmembrane region" description="Helical" evidence="7">
    <location>
        <begin position="213"/>
        <end position="233"/>
    </location>
</feature>
<dbReference type="Pfam" id="PF03916">
    <property type="entry name" value="NrfD"/>
    <property type="match status" value="1"/>
</dbReference>
<reference evidence="8 9" key="1">
    <citation type="submission" date="2015-09" db="EMBL/GenBank/DDBJ databases">
        <title>Sorangium comparison.</title>
        <authorList>
            <person name="Zaburannyi N."/>
            <person name="Bunk B."/>
            <person name="Overmann J."/>
            <person name="Mueller R."/>
        </authorList>
    </citation>
    <scope>NUCLEOTIDE SEQUENCE [LARGE SCALE GENOMIC DNA]</scope>
    <source>
        <strain evidence="8 9">So ceGT47</strain>
    </source>
</reference>
<name>A0A4P2Q3Y3_SORCE</name>
<evidence type="ECO:0000313" key="8">
    <source>
        <dbReference type="EMBL" id="AUX23726.1"/>
    </source>
</evidence>
<evidence type="ECO:0000313" key="9">
    <source>
        <dbReference type="Proteomes" id="UP000295781"/>
    </source>
</evidence>
<dbReference type="GO" id="GO:0005886">
    <property type="term" value="C:plasma membrane"/>
    <property type="evidence" value="ECO:0007669"/>
    <property type="project" value="UniProtKB-SubCell"/>
</dbReference>
<dbReference type="EC" id="1.12.98.1" evidence="8"/>
<evidence type="ECO:0000256" key="1">
    <source>
        <dbReference type="ARBA" id="ARBA00004651"/>
    </source>
</evidence>
<evidence type="ECO:0000256" key="3">
    <source>
        <dbReference type="ARBA" id="ARBA00022475"/>
    </source>
</evidence>
<evidence type="ECO:0000256" key="6">
    <source>
        <dbReference type="ARBA" id="ARBA00023136"/>
    </source>
</evidence>
<evidence type="ECO:0000256" key="7">
    <source>
        <dbReference type="SAM" id="Phobius"/>
    </source>
</evidence>
<keyword evidence="6 7" id="KW-0472">Membrane</keyword>
<feature type="transmembrane region" description="Helical" evidence="7">
    <location>
        <begin position="151"/>
        <end position="174"/>
    </location>
</feature>
<dbReference type="OrthoDB" id="9806499at2"/>
<keyword evidence="4 7" id="KW-0812">Transmembrane</keyword>
<evidence type="ECO:0000256" key="2">
    <source>
        <dbReference type="ARBA" id="ARBA00008929"/>
    </source>
</evidence>
<feature type="transmembrane region" description="Helical" evidence="7">
    <location>
        <begin position="362"/>
        <end position="386"/>
    </location>
</feature>
<comment type="similarity">
    <text evidence="2">Belongs to the NrfD family.</text>
</comment>
<keyword evidence="3" id="KW-1003">Cell membrane</keyword>
<accession>A0A4P2Q3Y3</accession>
<feature type="transmembrane region" description="Helical" evidence="7">
    <location>
        <begin position="336"/>
        <end position="353"/>
    </location>
</feature>
<feature type="transmembrane region" description="Helical" evidence="7">
    <location>
        <begin position="30"/>
        <end position="54"/>
    </location>
</feature>
<dbReference type="GO" id="GO:0050454">
    <property type="term" value="F:coenzyme F420 hydrogenase activity"/>
    <property type="evidence" value="ECO:0007669"/>
    <property type="project" value="UniProtKB-EC"/>
</dbReference>
<dbReference type="InterPro" id="IPR005614">
    <property type="entry name" value="NrfD-like"/>
</dbReference>
<sequence>MTHPLLLGRPTDEALSEQLLSVVWKPRSRLWWAAFALAGAGTALLVFTIAYTVVSGIGVWGNNIPVGWAFGIINFVFWVGIGHAGTFISAILLLLEQRWRTSINRFAEAMTLFAVIQAGLYPLLHLGRPWFAYWLIPYPSTLQMWPQFKSALPWDAAAIFTYFTVSLVFWYVGLLPDFASLRDRAPGRARKVIYGILSLGWRGSAHAYRHYRILYGLLAGLATPLVLSVHSIVSSDFAMALVPGWHATIFPPFFVAGAIFSGFAMVLTLLIPARRVFHIENVVTQRHLDNLSKMTLVTAWIVIYAYVIEFFAAWYSGSDAEIYQYFVARPFGPNNGVFWAQMICNVLVPQLLWSSRVRQNGVLLWIISILVNVGMWSERFVIIVMSLQREFLPSGWHAFRPTWVDISMFAGTFCFFLLLFLIFLRLFPFIPVAEVKELNHELGKEEH</sequence>
<feature type="transmembrane region" description="Helical" evidence="7">
    <location>
        <begin position="66"/>
        <end position="95"/>
    </location>
</feature>
<keyword evidence="8" id="KW-0560">Oxidoreductase</keyword>
<feature type="transmembrane region" description="Helical" evidence="7">
    <location>
        <begin position="406"/>
        <end position="427"/>
    </location>
</feature>
<dbReference type="Proteomes" id="UP000295781">
    <property type="component" value="Chromosome"/>
</dbReference>
<dbReference type="AlphaFoldDB" id="A0A4P2Q3Y3"/>
<dbReference type="PANTHER" id="PTHR43044">
    <property type="match status" value="1"/>
</dbReference>
<evidence type="ECO:0000256" key="4">
    <source>
        <dbReference type="ARBA" id="ARBA00022692"/>
    </source>
</evidence>
<gene>
    <name evidence="8" type="ORF">SOCEGT47_042560</name>
</gene>
<proteinExistence type="inferred from homology"/>
<protein>
    <submittedName>
        <fullName evidence="8">Hydrogenase</fullName>
        <ecNumber evidence="8">1.12.98.1</ecNumber>
    </submittedName>
</protein>
<feature type="transmembrane region" description="Helical" evidence="7">
    <location>
        <begin position="253"/>
        <end position="273"/>
    </location>
</feature>
<organism evidence="8 9">
    <name type="scientific">Sorangium cellulosum</name>
    <name type="common">Polyangium cellulosum</name>
    <dbReference type="NCBI Taxonomy" id="56"/>
    <lineage>
        <taxon>Bacteria</taxon>
        <taxon>Pseudomonadati</taxon>
        <taxon>Myxococcota</taxon>
        <taxon>Polyangia</taxon>
        <taxon>Polyangiales</taxon>
        <taxon>Polyangiaceae</taxon>
        <taxon>Sorangium</taxon>
    </lineage>
</organism>
<dbReference type="RefSeq" id="WP_129349103.1">
    <property type="nucleotide sequence ID" value="NZ_CP012670.1"/>
</dbReference>